<dbReference type="Proteomes" id="UP000007264">
    <property type="component" value="Unassembled WGS sequence"/>
</dbReference>
<proteinExistence type="inferred from homology"/>
<keyword evidence="5" id="KW-0963">Cytoplasm</keyword>
<comment type="pathway">
    <text evidence="2">Protein modification; protein ubiquitination.</text>
</comment>
<comment type="caution">
    <text evidence="11">The sequence shown here is derived from an EMBL/GenBank/DDBJ whole genome shotgun (WGS) entry which is preliminary data.</text>
</comment>
<evidence type="ECO:0000256" key="4">
    <source>
        <dbReference type="ARBA" id="ARBA00011890"/>
    </source>
</evidence>
<dbReference type="KEGG" id="csl:COCSUDRAFT_38940"/>
<organism evidence="11 12">
    <name type="scientific">Coccomyxa subellipsoidea (strain C-169)</name>
    <name type="common">Green microalga</name>
    <dbReference type="NCBI Taxonomy" id="574566"/>
    <lineage>
        <taxon>Eukaryota</taxon>
        <taxon>Viridiplantae</taxon>
        <taxon>Chlorophyta</taxon>
        <taxon>core chlorophytes</taxon>
        <taxon>Trebouxiophyceae</taxon>
        <taxon>Trebouxiophyceae incertae sedis</taxon>
        <taxon>Coccomyxaceae</taxon>
        <taxon>Coccomyxa</taxon>
        <taxon>Coccomyxa subellipsoidea</taxon>
    </lineage>
</organism>
<dbReference type="InterPro" id="IPR000682">
    <property type="entry name" value="PCMT"/>
</dbReference>
<evidence type="ECO:0000256" key="7">
    <source>
        <dbReference type="ARBA" id="ARBA00022679"/>
    </source>
</evidence>
<dbReference type="SUPFAM" id="SSF53335">
    <property type="entry name" value="S-adenosyl-L-methionine-dependent methyltransferases"/>
    <property type="match status" value="1"/>
</dbReference>
<dbReference type="Gene3D" id="1.25.40.420">
    <property type="match status" value="1"/>
</dbReference>
<feature type="domain" description="BTB" evidence="10">
    <location>
        <begin position="437"/>
        <end position="532"/>
    </location>
</feature>
<keyword evidence="6" id="KW-0489">Methyltransferase</keyword>
<protein>
    <recommendedName>
        <fullName evidence="4">protein-L-isoaspartate(D-aspartate) O-methyltransferase</fullName>
        <ecNumber evidence="4">2.1.1.77</ecNumber>
    </recommendedName>
</protein>
<keyword evidence="12" id="KW-1185">Reference proteome</keyword>
<evidence type="ECO:0000259" key="10">
    <source>
        <dbReference type="Pfam" id="PF00651"/>
    </source>
</evidence>
<name>I0Z988_COCSC</name>
<dbReference type="STRING" id="574566.I0Z988"/>
<evidence type="ECO:0000256" key="1">
    <source>
        <dbReference type="ARBA" id="ARBA00004496"/>
    </source>
</evidence>
<feature type="compositionally biased region" description="Acidic residues" evidence="9">
    <location>
        <begin position="55"/>
        <end position="77"/>
    </location>
</feature>
<feature type="region of interest" description="Disordered" evidence="9">
    <location>
        <begin position="401"/>
        <end position="424"/>
    </location>
</feature>
<dbReference type="Pfam" id="PF00651">
    <property type="entry name" value="BTB"/>
    <property type="match status" value="1"/>
</dbReference>
<gene>
    <name evidence="11" type="ORF">COCSUDRAFT_38940</name>
</gene>
<evidence type="ECO:0000313" key="11">
    <source>
        <dbReference type="EMBL" id="EIE27207.1"/>
    </source>
</evidence>
<comment type="subcellular location">
    <subcellularLocation>
        <location evidence="1">Cytoplasm</location>
    </subcellularLocation>
</comment>
<dbReference type="GO" id="GO:0005737">
    <property type="term" value="C:cytoplasm"/>
    <property type="evidence" value="ECO:0007669"/>
    <property type="project" value="UniProtKB-SubCell"/>
</dbReference>
<keyword evidence="7" id="KW-0808">Transferase</keyword>
<dbReference type="InterPro" id="IPR029063">
    <property type="entry name" value="SAM-dependent_MTases_sf"/>
</dbReference>
<feature type="compositionally biased region" description="Basic and acidic residues" evidence="9">
    <location>
        <begin position="13"/>
        <end position="29"/>
    </location>
</feature>
<feature type="region of interest" description="Disordered" evidence="9">
    <location>
        <begin position="13"/>
        <end position="89"/>
    </location>
</feature>
<dbReference type="AlphaFoldDB" id="I0Z988"/>
<evidence type="ECO:0000256" key="8">
    <source>
        <dbReference type="ARBA" id="ARBA00022691"/>
    </source>
</evidence>
<reference evidence="11 12" key="1">
    <citation type="journal article" date="2012" name="Genome Biol.">
        <title>The genome of the polar eukaryotic microalga coccomyxa subellipsoidea reveals traits of cold adaptation.</title>
        <authorList>
            <person name="Blanc G."/>
            <person name="Agarkova I."/>
            <person name="Grimwood J."/>
            <person name="Kuo A."/>
            <person name="Brueggeman A."/>
            <person name="Dunigan D."/>
            <person name="Gurnon J."/>
            <person name="Ladunga I."/>
            <person name="Lindquist E."/>
            <person name="Lucas S."/>
            <person name="Pangilinan J."/>
            <person name="Proschold T."/>
            <person name="Salamov A."/>
            <person name="Schmutz J."/>
            <person name="Weeks D."/>
            <person name="Yamada T."/>
            <person name="Claverie J.M."/>
            <person name="Grigoriev I."/>
            <person name="Van Etten J."/>
            <person name="Lomsadze A."/>
            <person name="Borodovsky M."/>
        </authorList>
    </citation>
    <scope>NUCLEOTIDE SEQUENCE [LARGE SCALE GENOMIC DNA]</scope>
    <source>
        <strain evidence="11 12">C-169</strain>
    </source>
</reference>
<evidence type="ECO:0000256" key="9">
    <source>
        <dbReference type="SAM" id="MobiDB-lite"/>
    </source>
</evidence>
<feature type="compositionally biased region" description="Basic and acidic residues" evidence="9">
    <location>
        <begin position="78"/>
        <end position="87"/>
    </location>
</feature>
<dbReference type="InterPro" id="IPR011333">
    <property type="entry name" value="SKP1/BTB/POZ_sf"/>
</dbReference>
<dbReference type="eggNOG" id="KOG1661">
    <property type="taxonomic scope" value="Eukaryota"/>
</dbReference>
<dbReference type="Pfam" id="PF01135">
    <property type="entry name" value="PCMT"/>
    <property type="match status" value="1"/>
</dbReference>
<dbReference type="EMBL" id="AGSI01000001">
    <property type="protein sequence ID" value="EIE27207.1"/>
    <property type="molecule type" value="Genomic_DNA"/>
</dbReference>
<accession>I0Z988</accession>
<evidence type="ECO:0000256" key="6">
    <source>
        <dbReference type="ARBA" id="ARBA00022603"/>
    </source>
</evidence>
<dbReference type="Gene3D" id="3.40.50.150">
    <property type="entry name" value="Vaccinia Virus protein VP39"/>
    <property type="match status" value="1"/>
</dbReference>
<evidence type="ECO:0000313" key="12">
    <source>
        <dbReference type="Proteomes" id="UP000007264"/>
    </source>
</evidence>
<dbReference type="EC" id="2.1.1.77" evidence="4"/>
<dbReference type="SUPFAM" id="SSF54695">
    <property type="entry name" value="POZ domain"/>
    <property type="match status" value="1"/>
</dbReference>
<dbReference type="InterPro" id="IPR000210">
    <property type="entry name" value="BTB/POZ_dom"/>
</dbReference>
<evidence type="ECO:0000256" key="2">
    <source>
        <dbReference type="ARBA" id="ARBA00004906"/>
    </source>
</evidence>
<dbReference type="RefSeq" id="XP_005651751.1">
    <property type="nucleotide sequence ID" value="XM_005651694.1"/>
</dbReference>
<dbReference type="PANTHER" id="PTHR11579">
    <property type="entry name" value="PROTEIN-L-ISOASPARTATE O-METHYLTRANSFERASE"/>
    <property type="match status" value="1"/>
</dbReference>
<dbReference type="GeneID" id="17045222"/>
<dbReference type="PANTHER" id="PTHR11579:SF0">
    <property type="entry name" value="PROTEIN-L-ISOASPARTATE(D-ASPARTATE) O-METHYLTRANSFERASE"/>
    <property type="match status" value="1"/>
</dbReference>
<dbReference type="GO" id="GO:0032259">
    <property type="term" value="P:methylation"/>
    <property type="evidence" value="ECO:0007669"/>
    <property type="project" value="UniProtKB-KW"/>
</dbReference>
<keyword evidence="8" id="KW-0949">S-adenosyl-L-methionine</keyword>
<dbReference type="OrthoDB" id="73890at2759"/>
<dbReference type="CDD" id="cd02440">
    <property type="entry name" value="AdoMet_MTases"/>
    <property type="match status" value="1"/>
</dbReference>
<sequence length="624" mass="66972">MNAGEEALEAALLHRHERPAGRAPVRGERPVPMAGEDDGNPLGLRAIGLMPMMMSDDDDSEDEGDQEALDEDDDAGDEHEGAHRPHADGPIQLHQFLRFIAGRAGVARDRPHGTNDDLINNLRRMGVLSSEKVIKAMRLCPRNAFLPEAHRNPDEAFLDSPVRLDTLDFNVSAPHMHATCLQELDLQPGHRFLDVGSGCGIVTACAALLVGKMGRSAGIDVKRAAVQLGRSSVAALARTDAEYATKAADVRFFVHNVFMPSLRHKGQYDRVHCGAACPPSKLVFLLELLRPEGGLIVTPVEPSDLRVLVKAPDGSVRQRIISQVPSDAEMLLSTIKMERRAQLAIPPLPSTFAADVAAITGSPGTSAGSCMSEQSAFGMDDADGERRWPWPKKVAQFLSACSGSQGSSGSEGSGSGFEGSEEDSGAVLDADELGSPDCTLIGATWHIPARCVLRVRCEHFRARCDSGMRDASDSHLPVPDHFSQEAMEVFKFYLYNDQLDARLDAEAATAVLHIGQYYGAPRLVGLCERMLAREIRHRDAGEEGTCEAAAALLGLADEAGLPHLRAVALDFVVQHFPAVSATPAWAALPRSAADAVAAEAAARFKHSVDIMRGMAAQYKTSAGK</sequence>
<evidence type="ECO:0000256" key="3">
    <source>
        <dbReference type="ARBA" id="ARBA00005369"/>
    </source>
</evidence>
<evidence type="ECO:0000256" key="5">
    <source>
        <dbReference type="ARBA" id="ARBA00022490"/>
    </source>
</evidence>
<dbReference type="Gene3D" id="3.30.710.10">
    <property type="entry name" value="Potassium Channel Kv1.1, Chain A"/>
    <property type="match status" value="1"/>
</dbReference>
<comment type="similarity">
    <text evidence="3">Belongs to the methyltransferase superfamily. L-isoaspartyl/D-aspartyl protein methyltransferase family.</text>
</comment>
<dbReference type="GO" id="GO:0004719">
    <property type="term" value="F:protein-L-isoaspartate (D-aspartate) O-methyltransferase activity"/>
    <property type="evidence" value="ECO:0007669"/>
    <property type="project" value="UniProtKB-EC"/>
</dbReference>